<proteinExistence type="predicted"/>
<dbReference type="Gene3D" id="3.10.620.30">
    <property type="match status" value="1"/>
</dbReference>
<evidence type="ECO:0000259" key="3">
    <source>
        <dbReference type="Pfam" id="PF24656"/>
    </source>
</evidence>
<comment type="subcellular location">
    <subcellularLocation>
        <location evidence="1">Cytoplasm</location>
        <location evidence="1">Cytoskeleton</location>
    </subcellularLocation>
</comment>
<sequence>MNLKFYLPLMLVLTVVASLLEERKAKLPDVPSHTEKQVTASTSALTQADIEFDGSNGFLTLLESNRKISHKEIARWRASLKGNNGFYTYQTNNRSFTALAPDIKGNFHLTHSYLEGYLPFKVDNPMLPMLVIARKKTYQYDHEQYGGLMEIWQSSKQSYFYPSGDCEDHAILLADWLIEAGYDARVAVGTYDGGGHAWVVLFLNGNEYVLEATQKRGFGRQYPLASTLPNYHPTMMFTQDHFWLNTGSEVTTDYSSKHWKLMSRFTEQPF</sequence>
<reference evidence="5" key="1">
    <citation type="submission" date="2016-02" db="EMBL/GenBank/DDBJ databases">
        <authorList>
            <person name="Rodrigo-Torres Lidia"/>
            <person name="Arahal R.David."/>
        </authorList>
    </citation>
    <scope>NUCLEOTIDE SEQUENCE [LARGE SCALE GENOMIC DNA]</scope>
    <source>
        <strain evidence="5">CECT 9029</strain>
    </source>
</reference>
<dbReference type="OrthoDB" id="5726340at2"/>
<dbReference type="GO" id="GO:0005856">
    <property type="term" value="C:cytoskeleton"/>
    <property type="evidence" value="ECO:0007669"/>
    <property type="project" value="UniProtKB-SubCell"/>
</dbReference>
<feature type="domain" description="CEP76/DRC7 peptidase-like" evidence="3">
    <location>
        <begin position="150"/>
        <end position="250"/>
    </location>
</feature>
<dbReference type="InterPro" id="IPR056290">
    <property type="entry name" value="CEPT76/DRC7_peptidase-like_dom"/>
</dbReference>
<dbReference type="STRING" id="1796497.GCE9029_02269"/>
<protein>
    <recommendedName>
        <fullName evidence="3">CEP76/DRC7 peptidase-like domain-containing protein</fullName>
    </recommendedName>
</protein>
<accession>A0A128F284</accession>
<dbReference type="RefSeq" id="WP_062663368.1">
    <property type="nucleotide sequence ID" value="NZ_FIZX01000002.1"/>
</dbReference>
<keyword evidence="2" id="KW-0963">Cytoplasm</keyword>
<dbReference type="InterPro" id="IPR038765">
    <property type="entry name" value="Papain-like_cys_pep_sf"/>
</dbReference>
<dbReference type="SUPFAM" id="SSF54001">
    <property type="entry name" value="Cysteine proteinases"/>
    <property type="match status" value="1"/>
</dbReference>
<dbReference type="AlphaFoldDB" id="A0A128F284"/>
<keyword evidence="5" id="KW-1185">Reference proteome</keyword>
<evidence type="ECO:0000313" key="4">
    <source>
        <dbReference type="EMBL" id="CZF80903.1"/>
    </source>
</evidence>
<dbReference type="Pfam" id="PF24656">
    <property type="entry name" value="CEPT76_peptidase"/>
    <property type="match status" value="1"/>
</dbReference>
<dbReference type="EMBL" id="FIZX01000002">
    <property type="protein sequence ID" value="CZF80903.1"/>
    <property type="molecule type" value="Genomic_DNA"/>
</dbReference>
<evidence type="ECO:0000256" key="1">
    <source>
        <dbReference type="ARBA" id="ARBA00004245"/>
    </source>
</evidence>
<name>A0A128F284_9GAMM</name>
<gene>
    <name evidence="4" type="ORF">GCE9029_02269</name>
</gene>
<organism evidence="4 5">
    <name type="scientific">Grimontia celer</name>
    <dbReference type="NCBI Taxonomy" id="1796497"/>
    <lineage>
        <taxon>Bacteria</taxon>
        <taxon>Pseudomonadati</taxon>
        <taxon>Pseudomonadota</taxon>
        <taxon>Gammaproteobacteria</taxon>
        <taxon>Vibrionales</taxon>
        <taxon>Vibrionaceae</taxon>
        <taxon>Grimontia</taxon>
    </lineage>
</organism>
<evidence type="ECO:0000256" key="2">
    <source>
        <dbReference type="ARBA" id="ARBA00023212"/>
    </source>
</evidence>
<evidence type="ECO:0000313" key="5">
    <source>
        <dbReference type="Proteomes" id="UP000071641"/>
    </source>
</evidence>
<dbReference type="Proteomes" id="UP000071641">
    <property type="component" value="Unassembled WGS sequence"/>
</dbReference>
<keyword evidence="2" id="KW-0206">Cytoskeleton</keyword>